<accession>A0A3S7V073</accession>
<feature type="region of interest" description="Disordered" evidence="1">
    <location>
        <begin position="32"/>
        <end position="59"/>
    </location>
</feature>
<keyword evidence="2" id="KW-0732">Signal</keyword>
<name>A0A3S7V073_9BACT</name>
<reference evidence="3" key="1">
    <citation type="journal article" date="2018" name="J. Ind. Microbiol. Biotechnol.">
        <title>Genome mining reveals uncommon alkylpyrones as type III PKS products from myxobacteria.</title>
        <authorList>
            <person name="Hug J.J."/>
            <person name="Panter F."/>
            <person name="Krug D."/>
            <person name="Muller R."/>
        </authorList>
    </citation>
    <scope>NUCLEOTIDE SEQUENCE</scope>
    <source>
        <strain evidence="3">MSr9315</strain>
    </source>
</reference>
<dbReference type="AlphaFoldDB" id="A0A3S7V073"/>
<sequence>MFAFIVRNAPFALAVAALAGCSSNVSFGGDGDGGGGGGATSSAQGAGGSTTSSAGSGTPGLACSGPNSAGPATACTPQDAGCNPGKSVCAAVEVVDGAPSFALKMAHISFSKPAALSSGIAKSVLQNWLGPPPPVCHIPNFLLAWIFRFDLTAGTLTTGGARQGAGMAPGFQLIDDISAGAAITPVVAPIALGAGCDLDVTVGDLNVPIQYDPGFASNFHLPFRKLRLHGGKVSPDHNCIGVYNDALLSPGDACAPTDAVPAYTHGAQLDGWMSLEEADAVIISPLQQSLCVFLSQDAAAYGEQVDQYKLCARGPDGQIVFKGDWCSATDQPATAGCADAVKVTATFAASGVKMAP</sequence>
<organism evidence="3">
    <name type="scientific">Phaselicystis flava</name>
    <dbReference type="NCBI Taxonomy" id="525924"/>
    <lineage>
        <taxon>Bacteria</taxon>
        <taxon>Pseudomonadati</taxon>
        <taxon>Myxococcota</taxon>
        <taxon>Polyangia</taxon>
        <taxon>Polyangiales</taxon>
        <taxon>Phaselicystidaceae</taxon>
        <taxon>Phaselicystis</taxon>
    </lineage>
</organism>
<evidence type="ECO:0000256" key="1">
    <source>
        <dbReference type="SAM" id="MobiDB-lite"/>
    </source>
</evidence>
<protein>
    <recommendedName>
        <fullName evidence="4">Lipoprotein</fullName>
    </recommendedName>
</protein>
<feature type="compositionally biased region" description="Low complexity" evidence="1">
    <location>
        <begin position="40"/>
        <end position="56"/>
    </location>
</feature>
<evidence type="ECO:0000256" key="2">
    <source>
        <dbReference type="SAM" id="SignalP"/>
    </source>
</evidence>
<feature type="signal peptide" evidence="2">
    <location>
        <begin position="1"/>
        <end position="28"/>
    </location>
</feature>
<evidence type="ECO:0008006" key="4">
    <source>
        <dbReference type="Google" id="ProtNLM"/>
    </source>
</evidence>
<evidence type="ECO:0000313" key="3">
    <source>
        <dbReference type="EMBL" id="AYM54389.1"/>
    </source>
</evidence>
<dbReference type="PROSITE" id="PS51257">
    <property type="entry name" value="PROKAR_LIPOPROTEIN"/>
    <property type="match status" value="1"/>
</dbReference>
<dbReference type="EMBL" id="MH908922">
    <property type="protein sequence ID" value="AYM54389.1"/>
    <property type="molecule type" value="Genomic_DNA"/>
</dbReference>
<proteinExistence type="predicted"/>
<feature type="chain" id="PRO_5019396224" description="Lipoprotein" evidence="2">
    <location>
        <begin position="29"/>
        <end position="356"/>
    </location>
</feature>